<reference evidence="3" key="1">
    <citation type="journal article" date="2014" name="Stand. Genomic Sci.">
        <title>Genome sequence of the exopolysaccharide-producing Salipiger mucosus type strain (DSM 16094(T)), a moderately halophilic member of the Roseobacter clade.</title>
        <authorList>
            <person name="Riedel T."/>
            <person name="Spring S."/>
            <person name="Fiebig A."/>
            <person name="Petersen J."/>
            <person name="Kyrpides N.C."/>
            <person name="Goker M."/>
            <person name="Klenk H.P."/>
        </authorList>
    </citation>
    <scope>NUCLEOTIDE SEQUENCE [LARGE SCALE GENOMIC DNA]</scope>
    <source>
        <strain evidence="3">DSM 16094</strain>
    </source>
</reference>
<feature type="region of interest" description="Disordered" evidence="1">
    <location>
        <begin position="1"/>
        <end position="30"/>
    </location>
</feature>
<evidence type="ECO:0000256" key="1">
    <source>
        <dbReference type="SAM" id="MobiDB-lite"/>
    </source>
</evidence>
<protein>
    <submittedName>
        <fullName evidence="2">Uncharacterized protein</fullName>
    </submittedName>
</protein>
<gene>
    <name evidence="2" type="ORF">Salmuc_05365</name>
</gene>
<evidence type="ECO:0000313" key="3">
    <source>
        <dbReference type="Proteomes" id="UP000015347"/>
    </source>
</evidence>
<organism evidence="2 3">
    <name type="scientific">Salipiger mucosus DSM 16094</name>
    <dbReference type="NCBI Taxonomy" id="1123237"/>
    <lineage>
        <taxon>Bacteria</taxon>
        <taxon>Pseudomonadati</taxon>
        <taxon>Pseudomonadota</taxon>
        <taxon>Alphaproteobacteria</taxon>
        <taxon>Rhodobacterales</taxon>
        <taxon>Roseobacteraceae</taxon>
        <taxon>Salipiger</taxon>
    </lineage>
</organism>
<evidence type="ECO:0000313" key="2">
    <source>
        <dbReference type="EMBL" id="EPX75978.1"/>
    </source>
</evidence>
<sequence length="48" mass="5069">MILPAFVDTRGLSGPQHHGGPRIKDSPEPVQQTARCCCVRGASPQAVV</sequence>
<proteinExistence type="predicted"/>
<name>S9Q8N3_9RHOB</name>
<dbReference type="HOGENOM" id="CLU_3157604_0_0_5"/>
<dbReference type="EMBL" id="APVH01000063">
    <property type="protein sequence ID" value="EPX75978.1"/>
    <property type="molecule type" value="Genomic_DNA"/>
</dbReference>
<dbReference type="Proteomes" id="UP000015347">
    <property type="component" value="Unassembled WGS sequence"/>
</dbReference>
<comment type="caution">
    <text evidence="2">The sequence shown here is derived from an EMBL/GenBank/DDBJ whole genome shotgun (WGS) entry which is preliminary data.</text>
</comment>
<keyword evidence="3" id="KW-1185">Reference proteome</keyword>
<accession>S9Q8N3</accession>
<dbReference type="AlphaFoldDB" id="S9Q8N3"/>